<keyword evidence="1" id="KW-1133">Transmembrane helix</keyword>
<reference evidence="2 3" key="1">
    <citation type="submission" date="2024-05" db="EMBL/GenBank/DDBJ databases">
        <title>Sphingomonas sp. HF-S3 16S ribosomal RNA gene Genome sequencing and assembly.</title>
        <authorList>
            <person name="Lee H."/>
        </authorList>
    </citation>
    <scope>NUCLEOTIDE SEQUENCE [LARGE SCALE GENOMIC DNA]</scope>
    <source>
        <strain evidence="2 3">HF-S3</strain>
    </source>
</reference>
<dbReference type="Proteomes" id="UP001427805">
    <property type="component" value="Unassembled WGS sequence"/>
</dbReference>
<proteinExistence type="predicted"/>
<accession>A0ABV0B7R0</accession>
<keyword evidence="3" id="KW-1185">Reference proteome</keyword>
<comment type="caution">
    <text evidence="2">The sequence shown here is derived from an EMBL/GenBank/DDBJ whole genome shotgun (WGS) entry which is preliminary data.</text>
</comment>
<evidence type="ECO:0000313" key="3">
    <source>
        <dbReference type="Proteomes" id="UP001427805"/>
    </source>
</evidence>
<feature type="transmembrane region" description="Helical" evidence="1">
    <location>
        <begin position="17"/>
        <end position="36"/>
    </location>
</feature>
<keyword evidence="1" id="KW-0472">Membrane</keyword>
<evidence type="ECO:0000256" key="1">
    <source>
        <dbReference type="SAM" id="Phobius"/>
    </source>
</evidence>
<sequence>MEPTPRETPSTPRNRRGLILVIVAIFAIVGIIFIGMNLSHLRESERGEAVGNESGVPGPENTR</sequence>
<organism evidence="2 3">
    <name type="scientific">Sphingomonas rustica</name>
    <dbReference type="NCBI Taxonomy" id="3103142"/>
    <lineage>
        <taxon>Bacteria</taxon>
        <taxon>Pseudomonadati</taxon>
        <taxon>Pseudomonadota</taxon>
        <taxon>Alphaproteobacteria</taxon>
        <taxon>Sphingomonadales</taxon>
        <taxon>Sphingomonadaceae</taxon>
        <taxon>Sphingomonas</taxon>
    </lineage>
</organism>
<gene>
    <name evidence="2" type="ORF">TPR58_06205</name>
</gene>
<dbReference type="EMBL" id="JBDIZK010000003">
    <property type="protein sequence ID" value="MEN3746751.1"/>
    <property type="molecule type" value="Genomic_DNA"/>
</dbReference>
<dbReference type="RefSeq" id="WP_346245752.1">
    <property type="nucleotide sequence ID" value="NZ_JBDIZK010000003.1"/>
</dbReference>
<name>A0ABV0B7R0_9SPHN</name>
<keyword evidence="1" id="KW-0812">Transmembrane</keyword>
<protein>
    <submittedName>
        <fullName evidence="2">Uncharacterized protein</fullName>
    </submittedName>
</protein>
<evidence type="ECO:0000313" key="2">
    <source>
        <dbReference type="EMBL" id="MEN3746751.1"/>
    </source>
</evidence>